<keyword evidence="5 15" id="KW-0812">Transmembrane</keyword>
<feature type="compositionally biased region" description="Basic and acidic residues" evidence="14">
    <location>
        <begin position="10"/>
        <end position="36"/>
    </location>
</feature>
<feature type="transmembrane region" description="Helical" evidence="15">
    <location>
        <begin position="1369"/>
        <end position="1388"/>
    </location>
</feature>
<accession>A0A6A6TBM9</accession>
<gene>
    <name evidence="17" type="ORF">K491DRAFT_777309</name>
</gene>
<dbReference type="InterPro" id="IPR034001">
    <property type="entry name" value="ABCG_PDR_1"/>
</dbReference>
<reference evidence="17" key="1">
    <citation type="journal article" date="2020" name="Stud. Mycol.">
        <title>101 Dothideomycetes genomes: a test case for predicting lifestyles and emergence of pathogens.</title>
        <authorList>
            <person name="Haridas S."/>
            <person name="Albert R."/>
            <person name="Binder M."/>
            <person name="Bloem J."/>
            <person name="Labutti K."/>
            <person name="Salamov A."/>
            <person name="Andreopoulos B."/>
            <person name="Baker S."/>
            <person name="Barry K."/>
            <person name="Bills G."/>
            <person name="Bluhm B."/>
            <person name="Cannon C."/>
            <person name="Castanera R."/>
            <person name="Culley D."/>
            <person name="Daum C."/>
            <person name="Ezra D."/>
            <person name="Gonzalez J."/>
            <person name="Henrissat B."/>
            <person name="Kuo A."/>
            <person name="Liang C."/>
            <person name="Lipzen A."/>
            <person name="Lutzoni F."/>
            <person name="Magnuson J."/>
            <person name="Mondo S."/>
            <person name="Nolan M."/>
            <person name="Ohm R."/>
            <person name="Pangilinan J."/>
            <person name="Park H.-J."/>
            <person name="Ramirez L."/>
            <person name="Alfaro M."/>
            <person name="Sun H."/>
            <person name="Tritt A."/>
            <person name="Yoshinaga Y."/>
            <person name="Zwiers L.-H."/>
            <person name="Turgeon B."/>
            <person name="Goodwin S."/>
            <person name="Spatafora J."/>
            <person name="Crous P."/>
            <person name="Grigoriev I."/>
        </authorList>
    </citation>
    <scope>NUCLEOTIDE SEQUENCE</scope>
    <source>
        <strain evidence="17">CBS 122681</strain>
    </source>
</reference>
<dbReference type="InterPro" id="IPR029481">
    <property type="entry name" value="ABC_trans_N"/>
</dbReference>
<evidence type="ECO:0000313" key="18">
    <source>
        <dbReference type="Proteomes" id="UP000799324"/>
    </source>
</evidence>
<evidence type="ECO:0000256" key="5">
    <source>
        <dbReference type="ARBA" id="ARBA00022692"/>
    </source>
</evidence>
<keyword evidence="3" id="KW-0813">Transport</keyword>
<dbReference type="InterPro" id="IPR034003">
    <property type="entry name" value="ABCG_PDR_2"/>
</dbReference>
<comment type="similarity">
    <text evidence="2">Belongs to the ABC transporter superfamily. ABCG family. PDR (TC 3.A.1.205) subfamily.</text>
</comment>
<dbReference type="FunFam" id="3.40.50.300:FF:001650">
    <property type="entry name" value="ABC drug exporter AtrF"/>
    <property type="match status" value="1"/>
</dbReference>
<dbReference type="Proteomes" id="UP000799324">
    <property type="component" value="Unassembled WGS sequence"/>
</dbReference>
<feature type="compositionally biased region" description="Basic and acidic residues" evidence="14">
    <location>
        <begin position="850"/>
        <end position="859"/>
    </location>
</feature>
<evidence type="ECO:0000256" key="2">
    <source>
        <dbReference type="ARBA" id="ARBA00006012"/>
    </source>
</evidence>
<dbReference type="InterPro" id="IPR003593">
    <property type="entry name" value="AAA+_ATPase"/>
</dbReference>
<keyword evidence="10 15" id="KW-0472">Membrane</keyword>
<dbReference type="PROSITE" id="PS50893">
    <property type="entry name" value="ABC_TRANSPORTER_2"/>
    <property type="match status" value="2"/>
</dbReference>
<dbReference type="Gene3D" id="3.40.50.300">
    <property type="entry name" value="P-loop containing nucleotide triphosphate hydrolases"/>
    <property type="match status" value="2"/>
</dbReference>
<evidence type="ECO:0000256" key="13">
    <source>
        <dbReference type="ARBA" id="ARBA00069001"/>
    </source>
</evidence>
<comment type="subcellular location">
    <subcellularLocation>
        <location evidence="1">Cell membrane</location>
        <topology evidence="1">Multi-pass membrane protein</topology>
    </subcellularLocation>
</comment>
<keyword evidence="11" id="KW-0325">Glycoprotein</keyword>
<feature type="compositionally biased region" description="Polar residues" evidence="14">
    <location>
        <begin position="864"/>
        <end position="874"/>
    </location>
</feature>
<feature type="region of interest" description="Disordered" evidence="14">
    <location>
        <begin position="75"/>
        <end position="125"/>
    </location>
</feature>
<dbReference type="CDD" id="cd03233">
    <property type="entry name" value="ABCG_PDR_domain1"/>
    <property type="match status" value="1"/>
</dbReference>
<feature type="transmembrane region" description="Helical" evidence="15">
    <location>
        <begin position="664"/>
        <end position="683"/>
    </location>
</feature>
<evidence type="ECO:0000256" key="4">
    <source>
        <dbReference type="ARBA" id="ARBA00022475"/>
    </source>
</evidence>
<evidence type="ECO:0000256" key="3">
    <source>
        <dbReference type="ARBA" id="ARBA00022448"/>
    </source>
</evidence>
<feature type="transmembrane region" description="Helical" evidence="15">
    <location>
        <begin position="806"/>
        <end position="839"/>
    </location>
</feature>
<feature type="domain" description="ABC transporter" evidence="16">
    <location>
        <begin position="199"/>
        <end position="441"/>
    </location>
</feature>
<dbReference type="Pfam" id="PF06422">
    <property type="entry name" value="PDR_CDR"/>
    <property type="match status" value="1"/>
</dbReference>
<dbReference type="InterPro" id="IPR003439">
    <property type="entry name" value="ABC_transporter-like_ATP-bd"/>
</dbReference>
<dbReference type="FunFam" id="3.40.50.300:FF:000054">
    <property type="entry name" value="ABC multidrug transporter atrF"/>
    <property type="match status" value="1"/>
</dbReference>
<dbReference type="GO" id="GO:0005524">
    <property type="term" value="F:ATP binding"/>
    <property type="evidence" value="ECO:0007669"/>
    <property type="project" value="UniProtKB-KW"/>
</dbReference>
<dbReference type="OrthoDB" id="245989at2759"/>
<feature type="transmembrane region" description="Helical" evidence="15">
    <location>
        <begin position="554"/>
        <end position="574"/>
    </location>
</feature>
<dbReference type="InterPro" id="IPR010929">
    <property type="entry name" value="PDR_CDR_ABC"/>
</dbReference>
<keyword evidence="18" id="KW-1185">Reference proteome</keyword>
<dbReference type="Pfam" id="PF00005">
    <property type="entry name" value="ABC_tran"/>
    <property type="match status" value="2"/>
</dbReference>
<feature type="transmembrane region" description="Helical" evidence="15">
    <location>
        <begin position="1228"/>
        <end position="1249"/>
    </location>
</feature>
<evidence type="ECO:0000256" key="11">
    <source>
        <dbReference type="ARBA" id="ARBA00023180"/>
    </source>
</evidence>
<comment type="catalytic activity">
    <reaction evidence="12">
        <text>voriconazole(in) + ATP + H2O = voriconazole(out) + ADP + phosphate + H(+)</text>
        <dbReference type="Rhea" id="RHEA:61912"/>
        <dbReference type="ChEBI" id="CHEBI:10023"/>
        <dbReference type="ChEBI" id="CHEBI:15377"/>
        <dbReference type="ChEBI" id="CHEBI:15378"/>
        <dbReference type="ChEBI" id="CHEBI:30616"/>
        <dbReference type="ChEBI" id="CHEBI:43474"/>
        <dbReference type="ChEBI" id="CHEBI:456216"/>
    </reaction>
    <physiologicalReaction direction="left-to-right" evidence="12">
        <dbReference type="Rhea" id="RHEA:61913"/>
    </physiologicalReaction>
</comment>
<evidence type="ECO:0000313" key="17">
    <source>
        <dbReference type="EMBL" id="KAF2657385.1"/>
    </source>
</evidence>
<dbReference type="Pfam" id="PF01061">
    <property type="entry name" value="ABC2_membrane"/>
    <property type="match status" value="2"/>
</dbReference>
<feature type="region of interest" description="Disordered" evidence="14">
    <location>
        <begin position="850"/>
        <end position="887"/>
    </location>
</feature>
<dbReference type="CDD" id="cd03232">
    <property type="entry name" value="ABCG_PDR_domain2"/>
    <property type="match status" value="1"/>
</dbReference>
<dbReference type="SUPFAM" id="SSF52540">
    <property type="entry name" value="P-loop containing nucleoside triphosphate hydrolases"/>
    <property type="match status" value="2"/>
</dbReference>
<keyword evidence="4" id="KW-1003">Cell membrane</keyword>
<dbReference type="InterPro" id="IPR013525">
    <property type="entry name" value="ABC2_TM"/>
</dbReference>
<feature type="transmembrane region" description="Helical" evidence="15">
    <location>
        <begin position="586"/>
        <end position="608"/>
    </location>
</feature>
<feature type="region of interest" description="Disordered" evidence="14">
    <location>
        <begin position="1"/>
        <end position="56"/>
    </location>
</feature>
<evidence type="ECO:0000256" key="7">
    <source>
        <dbReference type="ARBA" id="ARBA00022741"/>
    </source>
</evidence>
<evidence type="ECO:0000256" key="12">
    <source>
        <dbReference type="ARBA" id="ARBA00047823"/>
    </source>
</evidence>
<feature type="transmembrane region" description="Helical" evidence="15">
    <location>
        <begin position="1303"/>
        <end position="1326"/>
    </location>
</feature>
<evidence type="ECO:0000256" key="10">
    <source>
        <dbReference type="ARBA" id="ARBA00023136"/>
    </source>
</evidence>
<feature type="compositionally biased region" description="Polar residues" evidence="14">
    <location>
        <begin position="89"/>
        <end position="107"/>
    </location>
</feature>
<evidence type="ECO:0000256" key="1">
    <source>
        <dbReference type="ARBA" id="ARBA00004651"/>
    </source>
</evidence>
<evidence type="ECO:0000256" key="15">
    <source>
        <dbReference type="SAM" id="Phobius"/>
    </source>
</evidence>
<feature type="transmembrane region" description="Helical" evidence="15">
    <location>
        <begin position="695"/>
        <end position="714"/>
    </location>
</feature>
<protein>
    <recommendedName>
        <fullName evidence="13">ABC multidrug transporter atrF</fullName>
    </recommendedName>
</protein>
<dbReference type="PANTHER" id="PTHR19241">
    <property type="entry name" value="ATP-BINDING CASSETTE TRANSPORTER"/>
    <property type="match status" value="1"/>
</dbReference>
<dbReference type="EMBL" id="MU004326">
    <property type="protein sequence ID" value="KAF2657385.1"/>
    <property type="molecule type" value="Genomic_DNA"/>
</dbReference>
<feature type="transmembrane region" description="Helical" evidence="15">
    <location>
        <begin position="1261"/>
        <end position="1282"/>
    </location>
</feature>
<dbReference type="Pfam" id="PF14510">
    <property type="entry name" value="ABC_trans_N"/>
    <property type="match status" value="1"/>
</dbReference>
<keyword evidence="7" id="KW-0547">Nucleotide-binding</keyword>
<feature type="transmembrane region" description="Helical" evidence="15">
    <location>
        <begin position="1338"/>
        <end position="1357"/>
    </location>
</feature>
<keyword evidence="6" id="KW-0677">Repeat</keyword>
<evidence type="ECO:0000256" key="6">
    <source>
        <dbReference type="ARBA" id="ARBA00022737"/>
    </source>
</evidence>
<proteinExistence type="inferred from homology"/>
<sequence length="1547" mass="172735">MWGTSVNSPLDDRNRNPWHNEEENRRVEPEERRGSDGSESTSDVSGTWGERDTGVNQRLALEDFEALRGTLTSLSRTRSEVHPERQGGLSRTVSKISTRRPVQSRPSTARPHSAATDDEPGDIGAAAAEKDDDFELDQFMKEGHFEKRKNGQSTKKVGVVWRSLVVKGTGSTAAFVRVLPDAILGTFGPDLYKIVSGFIPALRLKRHTQTRVLIHDFSGLVKDGEMMLVLGRPGSGCSTFLKAIANDRASYAEVTGNVSYGGIPASRQRKRFRGEVNYNPEDDTHFATLNVWQTLYFALMNKTKKHEKGDIPVILEALLKIFGISHTKYTPVGDEYVRGVSGGERKRVSIAETLATKSTVVCWDNSTRGLDASTALDYAKSLRIMTDISNRTTFVTLYQAGEGIYEQMDKVLLIDDGRCVFQGKAREARQYFIDLGFHAPERQTTADFLTAVTDPTERQFRQGYEGSAPKTPKELEAAFQKSEHYRRSMREIDEYEEELKRSDYIAAKEFEGAVRESKSKTVPKKSSFTVSFPRQVWACTQREFWLTWGDKTTLVTKFFIIVSNGLIVGSLFYGEALDTSGAFSRGGALFFSILFLGWLQLSELMKAVSGRAVVKRHEEYAFYRPSAVVLARVVQDFPLLLAQVIPFTIIMYFMTELDVDASKFWIYLLLVYTTTICITSLYRMFAALSPTIDDAVRFSGLALNLLIIFTGYVIPKPQLLTQYIWFGWLYYVNPVSYAYEAVITNEFADRIMDCSTSQLVPQGPGIDSAYQGCSLTGAEPNSRSVPGTAYLQTTYNYTRSHLWRNFGVVVAFTVLYILVTVFAAETFSFASGGGGALVFKKSKRAKEALKQTPTDEERVIAAQAPSSSDSSGRTATAEKDEQEALDQISSSESIFTWNNVEYSVPYQGGQKKLLDSVNGYAKPGIMIALVGASGAGKTTLLNTLSQRQKMGVVSGQMLVDGKELGKDFQRGTGFCEQMDLHDGTATIREALEFSALLRQDRRVPRSEKIDYVDKIIQLLELNDMQDALVSSLGVEQKKRLTIGVELAAKPSLLLFLDEPTSGLDSNSAYSIVRFLKKLASAGQAIVCTIHQPSSVLIQQFDMILALNPGGKTFYFGPVGENGNDVIKYFADRGVQCPPNKNVAEFILETAARPAKRPDGTRINWNEEWKKSPNNDALLKEIERIKAERSQLPSAAPDATYEFAAPLWTQTTLLTKRLFTQYWRDPSYLYGKLFVAVIVGIFNGFTFYQLGASIGDMQNRMFTSFLILLIPPTIVNAVVPKFYQNMSLWLAREHPSRIYSWPAFTTANVVAEIPIAIVSSVLYWVLWYFPAGLPTDSSTAGYVFLMTMLFYFFISSWGQWICAFAPSFTVISNILPFFFVIFSLFNGVVRPYSQLAVFWKFWMYYCNPSTYWIGGVLASTLHNSPVTCQDTETAVFNPPPGQSCSSYAQGFLSASPGYLVNPDATTGCQYCPYSSGDEYLTTLNLYAGEKWRDFGIFLAFCISNWALVYFFVWSVRIKGWSFGLGKVFGAVGDLWRKVTTGGKGKSEE</sequence>
<dbReference type="InterPro" id="IPR017871">
    <property type="entry name" value="ABC_transporter-like_CS"/>
</dbReference>
<evidence type="ECO:0000256" key="9">
    <source>
        <dbReference type="ARBA" id="ARBA00022989"/>
    </source>
</evidence>
<dbReference type="GO" id="GO:0140359">
    <property type="term" value="F:ABC-type transporter activity"/>
    <property type="evidence" value="ECO:0007669"/>
    <property type="project" value="InterPro"/>
</dbReference>
<feature type="domain" description="ABC transporter" evidence="16">
    <location>
        <begin position="895"/>
        <end position="1133"/>
    </location>
</feature>
<keyword evidence="9 15" id="KW-1133">Transmembrane helix</keyword>
<dbReference type="GO" id="GO:0005886">
    <property type="term" value="C:plasma membrane"/>
    <property type="evidence" value="ECO:0007669"/>
    <property type="project" value="UniProtKB-SubCell"/>
</dbReference>
<keyword evidence="8" id="KW-0067">ATP-binding</keyword>
<dbReference type="InterPro" id="IPR027417">
    <property type="entry name" value="P-loop_NTPase"/>
</dbReference>
<name>A0A6A6TBM9_9PLEO</name>
<dbReference type="PROSITE" id="PS00211">
    <property type="entry name" value="ABC_TRANSPORTER_1"/>
    <property type="match status" value="1"/>
</dbReference>
<feature type="transmembrane region" description="Helical" evidence="15">
    <location>
        <begin position="1493"/>
        <end position="1511"/>
    </location>
</feature>
<dbReference type="GO" id="GO:0016887">
    <property type="term" value="F:ATP hydrolysis activity"/>
    <property type="evidence" value="ECO:0007669"/>
    <property type="project" value="InterPro"/>
</dbReference>
<evidence type="ECO:0000259" key="16">
    <source>
        <dbReference type="PROSITE" id="PS50893"/>
    </source>
</evidence>
<evidence type="ECO:0000256" key="8">
    <source>
        <dbReference type="ARBA" id="ARBA00022840"/>
    </source>
</evidence>
<evidence type="ECO:0000256" key="14">
    <source>
        <dbReference type="SAM" id="MobiDB-lite"/>
    </source>
</evidence>
<dbReference type="SMART" id="SM00382">
    <property type="entry name" value="AAA"/>
    <property type="match status" value="2"/>
</dbReference>
<organism evidence="17 18">
    <name type="scientific">Lophiostoma macrostomum CBS 122681</name>
    <dbReference type="NCBI Taxonomy" id="1314788"/>
    <lineage>
        <taxon>Eukaryota</taxon>
        <taxon>Fungi</taxon>
        <taxon>Dikarya</taxon>
        <taxon>Ascomycota</taxon>
        <taxon>Pezizomycotina</taxon>
        <taxon>Dothideomycetes</taxon>
        <taxon>Pleosporomycetidae</taxon>
        <taxon>Pleosporales</taxon>
        <taxon>Lophiostomataceae</taxon>
        <taxon>Lophiostoma</taxon>
    </lineage>
</organism>